<dbReference type="KEGG" id="hprf:HLPR_14840"/>
<name>A0AAU9E424_9FIRM</name>
<evidence type="ECO:0008006" key="3">
    <source>
        <dbReference type="Google" id="ProtNLM"/>
    </source>
</evidence>
<dbReference type="AlphaFoldDB" id="A0AAU9E424"/>
<reference evidence="1 2" key="1">
    <citation type="submission" date="2023-08" db="EMBL/GenBank/DDBJ databases">
        <title>Helicovermis profunda gen. nov., sp. nov., a novel mesophilic, fermentative bacterium within the Bacillota from a deep-sea hydrothermal vent chimney.</title>
        <authorList>
            <person name="Miyazaki U."/>
            <person name="Mizutani D."/>
            <person name="Hashimoto Y."/>
            <person name="Tame A."/>
            <person name="Sawayama S."/>
            <person name="Miyazaki J."/>
            <person name="Takai K."/>
            <person name="Nakagawa S."/>
        </authorList>
    </citation>
    <scope>NUCLEOTIDE SEQUENCE [LARGE SCALE GENOMIC DNA]</scope>
    <source>
        <strain evidence="1 2">S502</strain>
    </source>
</reference>
<dbReference type="Proteomes" id="UP001321786">
    <property type="component" value="Chromosome"/>
</dbReference>
<dbReference type="RefSeq" id="WP_338534821.1">
    <property type="nucleotide sequence ID" value="NZ_AP028654.1"/>
</dbReference>
<evidence type="ECO:0000313" key="2">
    <source>
        <dbReference type="Proteomes" id="UP001321786"/>
    </source>
</evidence>
<proteinExistence type="predicted"/>
<sequence length="118" mass="14020">MNILDKLTEYINENNIDYNFIAKELEVEAKELKKKLLWDKNMLISEMEDIFTLLNISYEDLVLNSEGNIIKQISFDSSIEDIMESLSEDEQEFVQELMRLVESNTQLKNEKSRKMYIN</sequence>
<dbReference type="EMBL" id="AP028654">
    <property type="protein sequence ID" value="BEP29153.1"/>
    <property type="molecule type" value="Genomic_DNA"/>
</dbReference>
<accession>A0AAU9E424</accession>
<gene>
    <name evidence="1" type="ORF">HLPR_14840</name>
</gene>
<evidence type="ECO:0000313" key="1">
    <source>
        <dbReference type="EMBL" id="BEP29153.1"/>
    </source>
</evidence>
<organism evidence="1 2">
    <name type="scientific">Helicovermis profundi</name>
    <dbReference type="NCBI Taxonomy" id="3065157"/>
    <lineage>
        <taxon>Bacteria</taxon>
        <taxon>Bacillati</taxon>
        <taxon>Bacillota</taxon>
        <taxon>Clostridia</taxon>
        <taxon>Helicovermis</taxon>
    </lineage>
</organism>
<protein>
    <recommendedName>
        <fullName evidence="3">HTH cro/C1-type domain-containing protein</fullName>
    </recommendedName>
</protein>
<keyword evidence="2" id="KW-1185">Reference proteome</keyword>